<dbReference type="AlphaFoldDB" id="A0A6N7V5F0"/>
<accession>A0A6N7V5F0</accession>
<dbReference type="RefSeq" id="WP_154556601.1">
    <property type="nucleotide sequence ID" value="NZ_VUMR01000065.1"/>
</dbReference>
<proteinExistence type="predicted"/>
<evidence type="ECO:0000313" key="2">
    <source>
        <dbReference type="Proteomes" id="UP000434241"/>
    </source>
</evidence>
<dbReference type="InterPro" id="IPR000801">
    <property type="entry name" value="Esterase-like"/>
</dbReference>
<name>A0A6N7V5F0_9FIRM</name>
<gene>
    <name evidence="1" type="ORF">FYJ55_09320</name>
</gene>
<comment type="caution">
    <text evidence="1">The sequence shown here is derived from an EMBL/GenBank/DDBJ whole genome shotgun (WGS) entry which is preliminary data.</text>
</comment>
<dbReference type="EMBL" id="VUMR01000065">
    <property type="protein sequence ID" value="MSS57056.1"/>
    <property type="molecule type" value="Genomic_DNA"/>
</dbReference>
<dbReference type="GeneID" id="93159482"/>
<sequence>MQVQYIKEYSNCLDREMEYKIYGQGGKLCLAIPSQNGRFFEWEDRGMIHEVSKWIESNQLTIITCDTLDLETWSYPNNTKMRMLKHELWFEYILSELIPSVQEKMNNYDKWMVTGASLGATHATNLVFRFPKQFDTLLALSGIYDTELFYGDYHDENTYHNNPCVYMKNMSLDHPYMELYKQSKLIFCVGQGNWEQECFESLRQFSTILYDKHIEAWCDFWGYDVYHDWPWWKVQLQYFMEQIFKES</sequence>
<dbReference type="InterPro" id="IPR029058">
    <property type="entry name" value="AB_hydrolase_fold"/>
</dbReference>
<keyword evidence="2" id="KW-1185">Reference proteome</keyword>
<protein>
    <submittedName>
        <fullName evidence="1">Esterase</fullName>
    </submittedName>
</protein>
<dbReference type="Gene3D" id="3.40.50.1820">
    <property type="entry name" value="alpha/beta hydrolase"/>
    <property type="match status" value="1"/>
</dbReference>
<dbReference type="SUPFAM" id="SSF53474">
    <property type="entry name" value="alpha/beta-Hydrolases"/>
    <property type="match status" value="1"/>
</dbReference>
<reference evidence="1 2" key="1">
    <citation type="submission" date="2019-08" db="EMBL/GenBank/DDBJ databases">
        <title>In-depth cultivation of the pig gut microbiome towards novel bacterial diversity and tailored functional studies.</title>
        <authorList>
            <person name="Wylensek D."/>
            <person name="Hitch T.C.A."/>
            <person name="Clavel T."/>
        </authorList>
    </citation>
    <scope>NUCLEOTIDE SEQUENCE [LARGE SCALE GENOMIC DNA]</scope>
    <source>
        <strain evidence="1 2">LKV-472-APC-3</strain>
    </source>
</reference>
<dbReference type="Proteomes" id="UP000434241">
    <property type="component" value="Unassembled WGS sequence"/>
</dbReference>
<evidence type="ECO:0000313" key="1">
    <source>
        <dbReference type="EMBL" id="MSS57056.1"/>
    </source>
</evidence>
<dbReference type="Pfam" id="PF00756">
    <property type="entry name" value="Esterase"/>
    <property type="match status" value="1"/>
</dbReference>
<organism evidence="1 2">
    <name type="scientific">Holdemanella porci</name>
    <dbReference type="NCBI Taxonomy" id="2652276"/>
    <lineage>
        <taxon>Bacteria</taxon>
        <taxon>Bacillati</taxon>
        <taxon>Bacillota</taxon>
        <taxon>Erysipelotrichia</taxon>
        <taxon>Erysipelotrichales</taxon>
        <taxon>Erysipelotrichaceae</taxon>
        <taxon>Holdemanella</taxon>
    </lineage>
</organism>